<keyword evidence="1" id="KW-0732">Signal</keyword>
<protein>
    <recommendedName>
        <fullName evidence="2">Deacetylase PdaC domain-containing protein</fullName>
    </recommendedName>
</protein>
<dbReference type="AlphaFoldDB" id="A0A2W5L0J5"/>
<dbReference type="Gene3D" id="3.30.565.40">
    <property type="entry name" value="Fervidobacterium nodosum Rt17-B1 like"/>
    <property type="match status" value="1"/>
</dbReference>
<dbReference type="EMBL" id="QFPJ01000012">
    <property type="protein sequence ID" value="PZQ22802.1"/>
    <property type="molecule type" value="Genomic_DNA"/>
</dbReference>
<dbReference type="InterPro" id="IPR025303">
    <property type="entry name" value="PdaC"/>
</dbReference>
<sequence>MVASFSFRRHGAAVLVPALMLAACSAEPEPTPAEKAVAARVPGAPAYAPNEVPLDGVAASNVREANDLIDFAYSYPREAAAIPKLAAWLDADRAAKRDALVAAAQRDQTAAARDDFPYHAHVHRQRWQRVTDTRRFLSLSSEIETYMGGAHGMTGFDTMLWDRNRAALRKPIDLFTSAAAFDAAVRDRFCDGIARAKAAKGIRPATGDDGPFARCPPASAQTVWLGSSDGRSIDRMTIAIAPYEIGPFAEGSYTINLPVTRAVVEALKPDFARDFLPIN</sequence>
<reference evidence="3 4" key="1">
    <citation type="submission" date="2017-08" db="EMBL/GenBank/DDBJ databases">
        <title>Infants hospitalized years apart are colonized by the same room-sourced microbial strains.</title>
        <authorList>
            <person name="Brooks B."/>
            <person name="Olm M.R."/>
            <person name="Firek B.A."/>
            <person name="Baker R."/>
            <person name="Thomas B.C."/>
            <person name="Morowitz M.J."/>
            <person name="Banfield J.F."/>
        </authorList>
    </citation>
    <scope>NUCLEOTIDE SEQUENCE [LARGE SCALE GENOMIC DNA]</scope>
    <source>
        <strain evidence="3">S2_005_003_R2_47</strain>
    </source>
</reference>
<accession>A0A2W5L0J5</accession>
<organism evidence="3 4">
    <name type="scientific">Sphingopyxis macrogoltabida</name>
    <name type="common">Sphingomonas macrogoltabidus</name>
    <dbReference type="NCBI Taxonomy" id="33050"/>
    <lineage>
        <taxon>Bacteria</taxon>
        <taxon>Pseudomonadati</taxon>
        <taxon>Pseudomonadota</taxon>
        <taxon>Alphaproteobacteria</taxon>
        <taxon>Sphingomonadales</taxon>
        <taxon>Sphingomonadaceae</taxon>
        <taxon>Sphingopyxis</taxon>
    </lineage>
</organism>
<dbReference type="Proteomes" id="UP000248597">
    <property type="component" value="Unassembled WGS sequence"/>
</dbReference>
<evidence type="ECO:0000313" key="3">
    <source>
        <dbReference type="EMBL" id="PZQ22802.1"/>
    </source>
</evidence>
<gene>
    <name evidence="3" type="ORF">DI569_07060</name>
</gene>
<proteinExistence type="predicted"/>
<feature type="domain" description="Deacetylase PdaC" evidence="2">
    <location>
        <begin position="64"/>
        <end position="154"/>
    </location>
</feature>
<dbReference type="Pfam" id="PF13739">
    <property type="entry name" value="PdaC"/>
    <property type="match status" value="1"/>
</dbReference>
<evidence type="ECO:0000259" key="2">
    <source>
        <dbReference type="Pfam" id="PF13739"/>
    </source>
</evidence>
<feature type="signal peptide" evidence="1">
    <location>
        <begin position="1"/>
        <end position="28"/>
    </location>
</feature>
<evidence type="ECO:0000313" key="4">
    <source>
        <dbReference type="Proteomes" id="UP000248597"/>
    </source>
</evidence>
<name>A0A2W5L0J5_SPHMC</name>
<comment type="caution">
    <text evidence="3">The sequence shown here is derived from an EMBL/GenBank/DDBJ whole genome shotgun (WGS) entry which is preliminary data.</text>
</comment>
<evidence type="ECO:0000256" key="1">
    <source>
        <dbReference type="SAM" id="SignalP"/>
    </source>
</evidence>
<feature type="chain" id="PRO_5016006338" description="Deacetylase PdaC domain-containing protein" evidence="1">
    <location>
        <begin position="29"/>
        <end position="279"/>
    </location>
</feature>